<feature type="domain" description="MobA-like NTP transferase" evidence="3">
    <location>
        <begin position="7"/>
        <end position="204"/>
    </location>
</feature>
<dbReference type="EMBL" id="JAZEWV010000027">
    <property type="protein sequence ID" value="MEE4545309.1"/>
    <property type="molecule type" value="Genomic_DNA"/>
</dbReference>
<organism evidence="4 5">
    <name type="scientific">Actinacidiphila polyblastidii</name>
    <dbReference type="NCBI Taxonomy" id="3110430"/>
    <lineage>
        <taxon>Bacteria</taxon>
        <taxon>Bacillati</taxon>
        <taxon>Actinomycetota</taxon>
        <taxon>Actinomycetes</taxon>
        <taxon>Kitasatosporales</taxon>
        <taxon>Streptomycetaceae</taxon>
        <taxon>Actinacidiphila</taxon>
    </lineage>
</organism>
<reference evidence="4 5" key="1">
    <citation type="submission" date="2023-12" db="EMBL/GenBank/DDBJ databases">
        <title>Streptomyces sp. V4-01.</title>
        <authorList>
            <person name="Somphong A."/>
            <person name="Phongsopitanun W."/>
        </authorList>
    </citation>
    <scope>NUCLEOTIDE SEQUENCE [LARGE SCALE GENOMIC DNA]</scope>
    <source>
        <strain evidence="4 5">V4-01</strain>
    </source>
</reference>
<keyword evidence="1 4" id="KW-0808">Transferase</keyword>
<dbReference type="GO" id="GO:0016740">
    <property type="term" value="F:transferase activity"/>
    <property type="evidence" value="ECO:0007669"/>
    <property type="project" value="UniProtKB-KW"/>
</dbReference>
<dbReference type="PANTHER" id="PTHR19136:SF81">
    <property type="entry name" value="MOLYBDENUM COFACTOR GUANYLYLTRANSFERASE"/>
    <property type="match status" value="1"/>
</dbReference>
<dbReference type="PANTHER" id="PTHR19136">
    <property type="entry name" value="MOLYBDENUM COFACTOR GUANYLYLTRANSFERASE"/>
    <property type="match status" value="1"/>
</dbReference>
<dbReference type="Pfam" id="PF12804">
    <property type="entry name" value="NTP_transf_3"/>
    <property type="match status" value="1"/>
</dbReference>
<evidence type="ECO:0000313" key="4">
    <source>
        <dbReference type="EMBL" id="MEE4545309.1"/>
    </source>
</evidence>
<sequence>MTRSYDAVVLAGGAARRLGGADKPALPVGGRMLLDRVLAACPGARATVVVGPRRPTSRPVRWTREDPAGGGPLPALAAGLAALPGTGGARQPVGDGDGDAGHEDGLRRGDADRDGNGGGNRGGDGDADADRVVLVFAADLPFLTERTAVALVRALDADAAGAAEGAPWEGAVLTDSGGRDQPLAAAYRVEPLRREIALLRAEHGHLTGLPLRFLTGELRLCRIADPTGEASFDCDTWEDVAAARARFGAGAAGPDGSGR</sequence>
<dbReference type="Proteomes" id="UP001344658">
    <property type="component" value="Unassembled WGS sequence"/>
</dbReference>
<feature type="compositionally biased region" description="Basic and acidic residues" evidence="2">
    <location>
        <begin position="99"/>
        <end position="115"/>
    </location>
</feature>
<comment type="caution">
    <text evidence="4">The sequence shown here is derived from an EMBL/GenBank/DDBJ whole genome shotgun (WGS) entry which is preliminary data.</text>
</comment>
<evidence type="ECO:0000256" key="1">
    <source>
        <dbReference type="ARBA" id="ARBA00022679"/>
    </source>
</evidence>
<evidence type="ECO:0000256" key="2">
    <source>
        <dbReference type="SAM" id="MobiDB-lite"/>
    </source>
</evidence>
<dbReference type="SUPFAM" id="SSF53448">
    <property type="entry name" value="Nucleotide-diphospho-sugar transferases"/>
    <property type="match status" value="1"/>
</dbReference>
<name>A0ABU7PHK6_9ACTN</name>
<accession>A0ABU7PHK6</accession>
<dbReference type="RefSeq" id="WP_330798801.1">
    <property type="nucleotide sequence ID" value="NZ_JAZEWV010000027.1"/>
</dbReference>
<dbReference type="InterPro" id="IPR025877">
    <property type="entry name" value="MobA-like_NTP_Trfase"/>
</dbReference>
<proteinExistence type="predicted"/>
<evidence type="ECO:0000259" key="3">
    <source>
        <dbReference type="Pfam" id="PF12804"/>
    </source>
</evidence>
<dbReference type="Gene3D" id="3.90.550.10">
    <property type="entry name" value="Spore Coat Polysaccharide Biosynthesis Protein SpsA, Chain A"/>
    <property type="match status" value="1"/>
</dbReference>
<protein>
    <submittedName>
        <fullName evidence="4">NTP transferase domain-containing protein</fullName>
    </submittedName>
</protein>
<keyword evidence="5" id="KW-1185">Reference proteome</keyword>
<gene>
    <name evidence="4" type="ORF">V2S66_25500</name>
</gene>
<feature type="compositionally biased region" description="Low complexity" evidence="2">
    <location>
        <begin position="73"/>
        <end position="84"/>
    </location>
</feature>
<feature type="region of interest" description="Disordered" evidence="2">
    <location>
        <begin position="50"/>
        <end position="125"/>
    </location>
</feature>
<evidence type="ECO:0000313" key="5">
    <source>
        <dbReference type="Proteomes" id="UP001344658"/>
    </source>
</evidence>
<dbReference type="InterPro" id="IPR029044">
    <property type="entry name" value="Nucleotide-diphossugar_trans"/>
</dbReference>